<feature type="region of interest" description="Disordered" evidence="1">
    <location>
        <begin position="237"/>
        <end position="262"/>
    </location>
</feature>
<dbReference type="GO" id="GO:0042632">
    <property type="term" value="P:cholesterol homeostasis"/>
    <property type="evidence" value="ECO:0007669"/>
    <property type="project" value="TreeGrafter"/>
</dbReference>
<dbReference type="PANTHER" id="PTHR45727">
    <property type="entry name" value="NPC INTRACELLULAR CHOLESTEROL TRANSPORTER 1"/>
    <property type="match status" value="1"/>
</dbReference>
<evidence type="ECO:0000256" key="1">
    <source>
        <dbReference type="SAM" id="MobiDB-lite"/>
    </source>
</evidence>
<gene>
    <name evidence="3" type="ORF">HPB48_003694</name>
</gene>
<dbReference type="EMBL" id="JABSTR010000001">
    <property type="protein sequence ID" value="KAH9361897.1"/>
    <property type="molecule type" value="Genomic_DNA"/>
</dbReference>
<protein>
    <recommendedName>
        <fullName evidence="2">Niemann-Pick C1 N-terminal domain-containing protein</fullName>
    </recommendedName>
</protein>
<evidence type="ECO:0000313" key="4">
    <source>
        <dbReference type="Proteomes" id="UP000821853"/>
    </source>
</evidence>
<dbReference type="GO" id="GO:0005886">
    <property type="term" value="C:plasma membrane"/>
    <property type="evidence" value="ECO:0007669"/>
    <property type="project" value="TreeGrafter"/>
</dbReference>
<dbReference type="GO" id="GO:0030299">
    <property type="term" value="P:intestinal cholesterol absorption"/>
    <property type="evidence" value="ECO:0007669"/>
    <property type="project" value="TreeGrafter"/>
</dbReference>
<feature type="domain" description="Niemann-Pick C1 N-terminal" evidence="2">
    <location>
        <begin position="267"/>
        <end position="394"/>
    </location>
</feature>
<dbReference type="PANTHER" id="PTHR45727:SF2">
    <property type="entry name" value="NPC INTRACELLULAR CHOLESTEROL TRANSPORTER 1"/>
    <property type="match status" value="1"/>
</dbReference>
<feature type="region of interest" description="Disordered" evidence="1">
    <location>
        <begin position="78"/>
        <end position="110"/>
    </location>
</feature>
<dbReference type="Pfam" id="PF16414">
    <property type="entry name" value="NPC1_N"/>
    <property type="match status" value="1"/>
</dbReference>
<accession>A0A9J6FHR9</accession>
<proteinExistence type="predicted"/>
<name>A0A9J6FHR9_HAELO</name>
<feature type="compositionally biased region" description="Basic and acidic residues" evidence="1">
    <location>
        <begin position="78"/>
        <end position="99"/>
    </location>
</feature>
<dbReference type="InterPro" id="IPR032190">
    <property type="entry name" value="NPC1_N"/>
</dbReference>
<dbReference type="GO" id="GO:0015485">
    <property type="term" value="F:cholesterol binding"/>
    <property type="evidence" value="ECO:0007669"/>
    <property type="project" value="TreeGrafter"/>
</dbReference>
<organism evidence="3 4">
    <name type="scientific">Haemaphysalis longicornis</name>
    <name type="common">Bush tick</name>
    <dbReference type="NCBI Taxonomy" id="44386"/>
    <lineage>
        <taxon>Eukaryota</taxon>
        <taxon>Metazoa</taxon>
        <taxon>Ecdysozoa</taxon>
        <taxon>Arthropoda</taxon>
        <taxon>Chelicerata</taxon>
        <taxon>Arachnida</taxon>
        <taxon>Acari</taxon>
        <taxon>Parasitiformes</taxon>
        <taxon>Ixodida</taxon>
        <taxon>Ixodoidea</taxon>
        <taxon>Ixodidae</taxon>
        <taxon>Haemaphysalinae</taxon>
        <taxon>Haemaphysalis</taxon>
    </lineage>
</organism>
<dbReference type="VEuPathDB" id="VectorBase:HLOH_057882"/>
<comment type="caution">
    <text evidence="3">The sequence shown here is derived from an EMBL/GenBank/DDBJ whole genome shotgun (WGS) entry which is preliminary data.</text>
</comment>
<dbReference type="Proteomes" id="UP000821853">
    <property type="component" value="Chromosome 1"/>
</dbReference>
<dbReference type="GO" id="GO:0015918">
    <property type="term" value="P:sterol transport"/>
    <property type="evidence" value="ECO:0007669"/>
    <property type="project" value="TreeGrafter"/>
</dbReference>
<reference evidence="3 4" key="1">
    <citation type="journal article" date="2020" name="Cell">
        <title>Large-Scale Comparative Analyses of Tick Genomes Elucidate Their Genetic Diversity and Vector Capacities.</title>
        <authorList>
            <consortium name="Tick Genome and Microbiome Consortium (TIGMIC)"/>
            <person name="Jia N."/>
            <person name="Wang J."/>
            <person name="Shi W."/>
            <person name="Du L."/>
            <person name="Sun Y."/>
            <person name="Zhan W."/>
            <person name="Jiang J.F."/>
            <person name="Wang Q."/>
            <person name="Zhang B."/>
            <person name="Ji P."/>
            <person name="Bell-Sakyi L."/>
            <person name="Cui X.M."/>
            <person name="Yuan T.T."/>
            <person name="Jiang B.G."/>
            <person name="Yang W.F."/>
            <person name="Lam T.T."/>
            <person name="Chang Q.C."/>
            <person name="Ding S.J."/>
            <person name="Wang X.J."/>
            <person name="Zhu J.G."/>
            <person name="Ruan X.D."/>
            <person name="Zhao L."/>
            <person name="Wei J.T."/>
            <person name="Ye R.Z."/>
            <person name="Que T.C."/>
            <person name="Du C.H."/>
            <person name="Zhou Y.H."/>
            <person name="Cheng J.X."/>
            <person name="Dai P.F."/>
            <person name="Guo W.B."/>
            <person name="Han X.H."/>
            <person name="Huang E.J."/>
            <person name="Li L.F."/>
            <person name="Wei W."/>
            <person name="Gao Y.C."/>
            <person name="Liu J.Z."/>
            <person name="Shao H.Z."/>
            <person name="Wang X."/>
            <person name="Wang C.C."/>
            <person name="Yang T.C."/>
            <person name="Huo Q.B."/>
            <person name="Li W."/>
            <person name="Chen H.Y."/>
            <person name="Chen S.E."/>
            <person name="Zhou L.G."/>
            <person name="Ni X.B."/>
            <person name="Tian J.H."/>
            <person name="Sheng Y."/>
            <person name="Liu T."/>
            <person name="Pan Y.S."/>
            <person name="Xia L.Y."/>
            <person name="Li J."/>
            <person name="Zhao F."/>
            <person name="Cao W.C."/>
        </authorList>
    </citation>
    <scope>NUCLEOTIDE SEQUENCE [LARGE SCALE GENOMIC DNA]</scope>
    <source>
        <strain evidence="3">HaeL-2018</strain>
    </source>
</reference>
<dbReference type="AlphaFoldDB" id="A0A9J6FHR9"/>
<dbReference type="OrthoDB" id="6510177at2759"/>
<evidence type="ECO:0000259" key="2">
    <source>
        <dbReference type="Pfam" id="PF16414"/>
    </source>
</evidence>
<sequence>MIGRAGKRSRPADFGRISPRRSAGEFSSSLLRPLPWVTSQALALHLDCPTCLSWLCAYGLPQEMDDAKGWLMVHEAGDKGKGGGRVEEAGRQTRPREPGARLVSAPGLSSNPAWRWRQQERHRAAPGRLSVWFASGDETFPWHTLILLCLDSGEKSGRQRESQPVFIRRPQGQQQQGKCVQLFAPLDARVHCFSSLGAAREVRSLARCYSNALALDCREAAYVPFLLLGPQRSQSARRRASAASIKPPFETPTGPVRGGTRPRRWHVQDLARELEQPARLGMAKCRGCMLNFKDLLCRMTCSPEQSRFLAVNATAGTPNPHVVAMVYALRPEYTQAVYDSCKDVRSVVLGIKLMTLMCGGRVLGCTPQKWLDFLGSTPADGGYSPFKIHHVITQEPLVLSRGQTLMPLSVPFLQSC</sequence>
<evidence type="ECO:0000313" key="3">
    <source>
        <dbReference type="EMBL" id="KAH9361897.1"/>
    </source>
</evidence>
<feature type="region of interest" description="Disordered" evidence="1">
    <location>
        <begin position="1"/>
        <end position="21"/>
    </location>
</feature>
<keyword evidence="4" id="KW-1185">Reference proteome</keyword>